<dbReference type="Gene3D" id="3.80.10.10">
    <property type="entry name" value="Ribonuclease Inhibitor"/>
    <property type="match status" value="4"/>
</dbReference>
<dbReference type="InterPro" id="IPR053139">
    <property type="entry name" value="Surface_bspA-like"/>
</dbReference>
<dbReference type="InterPro" id="IPR026906">
    <property type="entry name" value="LRR_5"/>
</dbReference>
<sequence length="980" mass="110569">MADQAVDGAQEAGDIFVYMGGDQVVPDNVRRVRIDKSVKIIPRRAFRFRRHLIDVEFHDGIETIEQHAFIGCQLLRGSIQLLGVKVIEKGAFYNCIGLEDIEFGETLETFGNLELPEGLETIQEDAFHRCNALRRIAIPLNCMIGGDDVFSFCPKLTTVAVVGGIHKTVASLHLETWRNEMMDEINLINQALPNTHGAREKTPVIQQWVSSVICRIDHYKTEHKALLKDAATLLELALWKANLDDNAGGVLEREGVPMGMYDAPRSKDGAKFQLVRSSTMAEQVVVGAQADDEVFVYIGGDQVVPMDVVRVRIDKSVKIIPRDAFCNRQRLIYVEFHDGIEIVEKWAFTCCSSLRSVKLLGVKIIESGAFISCVVLAQVEFSNKLETIEQGAFQYCHSLTRIRMPSVKTIGQQSFDNCLEMTDLELPEGLETIERYAFHNCNRLRRIAVPLKVDMIDANLCILRLHFIEEYHDALCQEYRKYTFSNCIQLTDLELPEGLETIQEDAFHRCNALRRIAIPLNCMIGGDDVFSFCPKLTTVAVVGGIHKTVASLHLETWRNEMMDEINLINQALPNTHGAREKTPVIQQWVSSVICRIDHYKTEHKALLKDAATLLELALWKANLDDNAGGVLEREGVPMGMYDAPRSKDGAKFQLVRSSTMAEQVVVGAQADDEVFVYIGGDQVVPMDVVRVRIDKSVKIIPRDAFCNRQRLIYVEFHDGIEIVEKWAFTCCSSLRSVKLLGVKIIESGAFISCVVLAQVEFSNKLETIEQGAFQYCHSLTRIRMPSVKTIGQQSFDNCLEMTDLELPEGLETIERYAFHNCNRLRRIAVPLKVDMIDANVFAFCLNLTTVDLVGGIHRTIASLHLEGWRNEMRGEINRINQVLPVTFREKTAAIQQWIQSVISRIDHYKAEHKALLKEATTLLELALWKANLDDNEGGVLEREGVRTTRGRRKRARKEMCVTSGASTVIKNVLPFLTLFE</sequence>
<dbReference type="Proteomes" id="UP001224775">
    <property type="component" value="Unassembled WGS sequence"/>
</dbReference>
<evidence type="ECO:0000313" key="2">
    <source>
        <dbReference type="Proteomes" id="UP001224775"/>
    </source>
</evidence>
<protein>
    <submittedName>
        <fullName evidence="1">Leucine-rich repeat domain-containing protein</fullName>
    </submittedName>
</protein>
<dbReference type="InterPro" id="IPR032675">
    <property type="entry name" value="LRR_dom_sf"/>
</dbReference>
<dbReference type="PANTHER" id="PTHR45661">
    <property type="entry name" value="SURFACE ANTIGEN"/>
    <property type="match status" value="1"/>
</dbReference>
<evidence type="ECO:0000313" key="1">
    <source>
        <dbReference type="EMBL" id="KAK1742629.1"/>
    </source>
</evidence>
<dbReference type="AlphaFoldDB" id="A0AAD8YA55"/>
<dbReference type="PANTHER" id="PTHR45661:SF3">
    <property type="entry name" value="IG-LIKE DOMAIN-CONTAINING PROTEIN"/>
    <property type="match status" value="1"/>
</dbReference>
<reference evidence="1" key="1">
    <citation type="submission" date="2023-06" db="EMBL/GenBank/DDBJ databases">
        <title>Survivors Of The Sea: Transcriptome response of Skeletonema marinoi to long-term dormancy.</title>
        <authorList>
            <person name="Pinder M.I.M."/>
            <person name="Kourtchenko O."/>
            <person name="Robertson E.K."/>
            <person name="Larsson T."/>
            <person name="Maumus F."/>
            <person name="Osuna-Cruz C.M."/>
            <person name="Vancaester E."/>
            <person name="Stenow R."/>
            <person name="Vandepoele K."/>
            <person name="Ploug H."/>
            <person name="Bruchert V."/>
            <person name="Godhe A."/>
            <person name="Topel M."/>
        </authorList>
    </citation>
    <scope>NUCLEOTIDE SEQUENCE</scope>
    <source>
        <strain evidence="1">R05AC</strain>
    </source>
</reference>
<dbReference type="Pfam" id="PF13306">
    <property type="entry name" value="LRR_5"/>
    <property type="match status" value="4"/>
</dbReference>
<dbReference type="SUPFAM" id="SSF52058">
    <property type="entry name" value="L domain-like"/>
    <property type="match status" value="2"/>
</dbReference>
<comment type="caution">
    <text evidence="1">The sequence shown here is derived from an EMBL/GenBank/DDBJ whole genome shotgun (WGS) entry which is preliminary data.</text>
</comment>
<name>A0AAD8YA55_9STRA</name>
<proteinExistence type="predicted"/>
<organism evidence="1 2">
    <name type="scientific">Skeletonema marinoi</name>
    <dbReference type="NCBI Taxonomy" id="267567"/>
    <lineage>
        <taxon>Eukaryota</taxon>
        <taxon>Sar</taxon>
        <taxon>Stramenopiles</taxon>
        <taxon>Ochrophyta</taxon>
        <taxon>Bacillariophyta</taxon>
        <taxon>Coscinodiscophyceae</taxon>
        <taxon>Thalassiosirophycidae</taxon>
        <taxon>Thalassiosirales</taxon>
        <taxon>Skeletonemataceae</taxon>
        <taxon>Skeletonema</taxon>
        <taxon>Skeletonema marinoi-dohrnii complex</taxon>
    </lineage>
</organism>
<gene>
    <name evidence="1" type="ORF">QTG54_006226</name>
</gene>
<dbReference type="EMBL" id="JATAAI010000010">
    <property type="protein sequence ID" value="KAK1742629.1"/>
    <property type="molecule type" value="Genomic_DNA"/>
</dbReference>
<accession>A0AAD8YA55</accession>
<keyword evidence="2" id="KW-1185">Reference proteome</keyword>